<comment type="caution">
    <text evidence="1">The sequence shown here is derived from an EMBL/GenBank/DDBJ whole genome shotgun (WGS) entry which is preliminary data.</text>
</comment>
<dbReference type="Proteomes" id="UP000004079">
    <property type="component" value="Unassembled WGS sequence"/>
</dbReference>
<reference evidence="1 2" key="1">
    <citation type="submission" date="2009-11" db="EMBL/GenBank/DDBJ databases">
        <authorList>
            <person name="Weinstock G."/>
            <person name="Sodergren E."/>
            <person name="Clifton S."/>
            <person name="Fulton L."/>
            <person name="Fulton B."/>
            <person name="Courtney L."/>
            <person name="Fronick C."/>
            <person name="Harrison M."/>
            <person name="Strong C."/>
            <person name="Farmer C."/>
            <person name="Delahaunty K."/>
            <person name="Markovic C."/>
            <person name="Hall O."/>
            <person name="Minx P."/>
            <person name="Tomlinson C."/>
            <person name="Mitreva M."/>
            <person name="Nelson J."/>
            <person name="Hou S."/>
            <person name="Wollam A."/>
            <person name="Pepin K.H."/>
            <person name="Johnson M."/>
            <person name="Bhonagiri V."/>
            <person name="Nash W.E."/>
            <person name="Warren W."/>
            <person name="Chinwalla A."/>
            <person name="Mardis E.R."/>
            <person name="Wilson R.K."/>
        </authorList>
    </citation>
    <scope>NUCLEOTIDE SEQUENCE [LARGE SCALE GENOMIC DNA]</scope>
    <source>
        <strain evidence="1 2">F0302</strain>
    </source>
</reference>
<dbReference type="HOGENOM" id="CLU_3171691_0_0_10"/>
<proteinExistence type="predicted"/>
<accession>D1QSN9</accession>
<dbReference type="AlphaFoldDB" id="D1QSN9"/>
<organism evidence="1 2">
    <name type="scientific">Segatella oris F0302</name>
    <dbReference type="NCBI Taxonomy" id="649760"/>
    <lineage>
        <taxon>Bacteria</taxon>
        <taxon>Pseudomonadati</taxon>
        <taxon>Bacteroidota</taxon>
        <taxon>Bacteroidia</taxon>
        <taxon>Bacteroidales</taxon>
        <taxon>Prevotellaceae</taxon>
        <taxon>Segatella</taxon>
    </lineage>
</organism>
<dbReference type="EMBL" id="ACUZ02000034">
    <property type="protein sequence ID" value="EFB31719.1"/>
    <property type="molecule type" value="Genomic_DNA"/>
</dbReference>
<sequence>MSDNFVHSFPCLFVNGKIIYFYSVCKGHLVSQRSALTNKHPNEWMFW</sequence>
<name>D1QSN9_9BACT</name>
<protein>
    <submittedName>
        <fullName evidence="1">Uncharacterized protein</fullName>
    </submittedName>
</protein>
<gene>
    <name evidence="1" type="ORF">HMPREF0971_01999</name>
</gene>
<evidence type="ECO:0000313" key="2">
    <source>
        <dbReference type="Proteomes" id="UP000004079"/>
    </source>
</evidence>
<evidence type="ECO:0000313" key="1">
    <source>
        <dbReference type="EMBL" id="EFB31719.1"/>
    </source>
</evidence>